<dbReference type="GO" id="GO:0016020">
    <property type="term" value="C:membrane"/>
    <property type="evidence" value="ECO:0007669"/>
    <property type="project" value="InterPro"/>
</dbReference>
<protein>
    <recommendedName>
        <fullName evidence="13">Bidirectional sugar transporter SWEET</fullName>
    </recommendedName>
</protein>
<dbReference type="PANTHER" id="PTHR10791">
    <property type="entry name" value="RAG1-ACTIVATING PROTEIN 1"/>
    <property type="match status" value="1"/>
</dbReference>
<evidence type="ECO:0000256" key="1">
    <source>
        <dbReference type="ARBA" id="ARBA00004127"/>
    </source>
</evidence>
<dbReference type="KEGG" id="mng:MNEG_11130"/>
<dbReference type="RefSeq" id="XP_013895850.1">
    <property type="nucleotide sequence ID" value="XM_014040396.1"/>
</dbReference>
<dbReference type="AlphaFoldDB" id="A0A0D2MQ93"/>
<proteinExistence type="inferred from homology"/>
<evidence type="ECO:0000256" key="9">
    <source>
        <dbReference type="SAM" id="MobiDB-lite"/>
    </source>
</evidence>
<dbReference type="EMBL" id="KK102823">
    <property type="protein sequence ID" value="KIY96830.1"/>
    <property type="molecule type" value="Genomic_DNA"/>
</dbReference>
<evidence type="ECO:0000256" key="6">
    <source>
        <dbReference type="ARBA" id="ARBA00022737"/>
    </source>
</evidence>
<keyword evidence="7 10" id="KW-1133">Transmembrane helix</keyword>
<keyword evidence="8 10" id="KW-0472">Membrane</keyword>
<dbReference type="InterPro" id="IPR047664">
    <property type="entry name" value="SWEET"/>
</dbReference>
<evidence type="ECO:0000256" key="10">
    <source>
        <dbReference type="SAM" id="Phobius"/>
    </source>
</evidence>
<keyword evidence="3" id="KW-0813">Transport</keyword>
<dbReference type="Proteomes" id="UP000054498">
    <property type="component" value="Unassembled WGS sequence"/>
</dbReference>
<keyword evidence="6" id="KW-0677">Repeat</keyword>
<keyword evidence="12" id="KW-1185">Reference proteome</keyword>
<reference evidence="11 12" key="1">
    <citation type="journal article" date="2013" name="BMC Genomics">
        <title>Reconstruction of the lipid metabolism for the microalga Monoraphidium neglectum from its genome sequence reveals characteristics suitable for biofuel production.</title>
        <authorList>
            <person name="Bogen C."/>
            <person name="Al-Dilaimi A."/>
            <person name="Albersmeier A."/>
            <person name="Wichmann J."/>
            <person name="Grundmann M."/>
            <person name="Rupp O."/>
            <person name="Lauersen K.J."/>
            <person name="Blifernez-Klassen O."/>
            <person name="Kalinowski J."/>
            <person name="Goesmann A."/>
            <person name="Mussgnug J.H."/>
            <person name="Kruse O."/>
        </authorList>
    </citation>
    <scope>NUCLEOTIDE SEQUENCE [LARGE SCALE GENOMIC DNA]</scope>
    <source>
        <strain evidence="11 12">SAG 48.87</strain>
    </source>
</reference>
<evidence type="ECO:0000256" key="8">
    <source>
        <dbReference type="ARBA" id="ARBA00023136"/>
    </source>
</evidence>
<evidence type="ECO:0000256" key="5">
    <source>
        <dbReference type="ARBA" id="ARBA00022692"/>
    </source>
</evidence>
<organism evidence="11 12">
    <name type="scientific">Monoraphidium neglectum</name>
    <dbReference type="NCBI Taxonomy" id="145388"/>
    <lineage>
        <taxon>Eukaryota</taxon>
        <taxon>Viridiplantae</taxon>
        <taxon>Chlorophyta</taxon>
        <taxon>core chlorophytes</taxon>
        <taxon>Chlorophyceae</taxon>
        <taxon>CS clade</taxon>
        <taxon>Sphaeropleales</taxon>
        <taxon>Selenastraceae</taxon>
        <taxon>Monoraphidium</taxon>
    </lineage>
</organism>
<feature type="region of interest" description="Disordered" evidence="9">
    <location>
        <begin position="153"/>
        <end position="177"/>
    </location>
</feature>
<dbReference type="FunFam" id="1.20.1280.290:FF:000007">
    <property type="entry name" value="Bidirectional sugar transporter SWEET7"/>
    <property type="match status" value="1"/>
</dbReference>
<keyword evidence="5 10" id="KW-0812">Transmembrane</keyword>
<dbReference type="OrthoDB" id="409725at2759"/>
<evidence type="ECO:0000256" key="4">
    <source>
        <dbReference type="ARBA" id="ARBA00022597"/>
    </source>
</evidence>
<dbReference type="GO" id="GO:0012505">
    <property type="term" value="C:endomembrane system"/>
    <property type="evidence" value="ECO:0007669"/>
    <property type="project" value="UniProtKB-SubCell"/>
</dbReference>
<evidence type="ECO:0008006" key="13">
    <source>
        <dbReference type="Google" id="ProtNLM"/>
    </source>
</evidence>
<evidence type="ECO:0000256" key="3">
    <source>
        <dbReference type="ARBA" id="ARBA00022448"/>
    </source>
</evidence>
<feature type="transmembrane region" description="Helical" evidence="10">
    <location>
        <begin position="91"/>
        <end position="112"/>
    </location>
</feature>
<evidence type="ECO:0000313" key="11">
    <source>
        <dbReference type="EMBL" id="KIY96830.1"/>
    </source>
</evidence>
<evidence type="ECO:0000256" key="7">
    <source>
        <dbReference type="ARBA" id="ARBA00022989"/>
    </source>
</evidence>
<sequence>MLAVLCFTAFTMPLLGVVSSVIIKDHAKAMMMWGLTADAITVLYYGSPLAAAWKVIRTRNSASILLLRLLCDISNSGLWTVYGFMVGDPFIFVPNSIGVSLGLCLAVLKALFWRRAPAAGAEPITGDVGAADAARSRGDVVVEVCMDGAGAAAGAAAHPKRAAAPQRGAEERAGDQH</sequence>
<dbReference type="PANTHER" id="PTHR10791:SF224">
    <property type="entry name" value="SUGAR TRANSPORTER SWEET"/>
    <property type="match status" value="1"/>
</dbReference>
<dbReference type="GeneID" id="25728362"/>
<feature type="compositionally biased region" description="Basic and acidic residues" evidence="9">
    <location>
        <begin position="168"/>
        <end position="177"/>
    </location>
</feature>
<gene>
    <name evidence="11" type="ORF">MNEG_11130</name>
</gene>
<feature type="transmembrane region" description="Helical" evidence="10">
    <location>
        <begin position="65"/>
        <end position="85"/>
    </location>
</feature>
<evidence type="ECO:0000256" key="2">
    <source>
        <dbReference type="ARBA" id="ARBA00007809"/>
    </source>
</evidence>
<dbReference type="InterPro" id="IPR004316">
    <property type="entry name" value="SWEET_rpt"/>
</dbReference>
<dbReference type="GO" id="GO:0051119">
    <property type="term" value="F:sugar transmembrane transporter activity"/>
    <property type="evidence" value="ECO:0007669"/>
    <property type="project" value="InterPro"/>
</dbReference>
<evidence type="ECO:0000313" key="12">
    <source>
        <dbReference type="Proteomes" id="UP000054498"/>
    </source>
</evidence>
<comment type="subcellular location">
    <subcellularLocation>
        <location evidence="1">Endomembrane system</location>
        <topology evidence="1">Multi-pass membrane protein</topology>
    </subcellularLocation>
</comment>
<accession>A0A0D2MQ93</accession>
<dbReference type="Gene3D" id="1.20.1280.290">
    <property type="match status" value="1"/>
</dbReference>
<comment type="similarity">
    <text evidence="2">Belongs to the SWEET sugar transporter family.</text>
</comment>
<name>A0A0D2MQ93_9CHLO</name>
<feature type="transmembrane region" description="Helical" evidence="10">
    <location>
        <begin position="30"/>
        <end position="53"/>
    </location>
</feature>
<dbReference type="Pfam" id="PF03083">
    <property type="entry name" value="MtN3_slv"/>
    <property type="match status" value="1"/>
</dbReference>
<keyword evidence="4" id="KW-0762">Sugar transport</keyword>